<dbReference type="Proteomes" id="UP000078348">
    <property type="component" value="Unassembled WGS sequence"/>
</dbReference>
<evidence type="ECO:0000259" key="2">
    <source>
        <dbReference type="Pfam" id="PF16455"/>
    </source>
</evidence>
<dbReference type="InterPro" id="IPR038169">
    <property type="entry name" value="DC-UbP/UBTD2_N_sf"/>
</dbReference>
<reference evidence="3 4" key="1">
    <citation type="submission" date="2016-05" db="EMBL/GenBank/DDBJ databases">
        <title>Nuclear genome of Blastocystis sp. subtype 1 NandII.</title>
        <authorList>
            <person name="Gentekaki E."/>
            <person name="Curtis B."/>
            <person name="Stairs C."/>
            <person name="Eme L."/>
            <person name="Herman E."/>
            <person name="Klimes V."/>
            <person name="Arias M.C."/>
            <person name="Elias M."/>
            <person name="Hilliou F."/>
            <person name="Klute M."/>
            <person name="Malik S.-B."/>
            <person name="Pightling A."/>
            <person name="Rachubinski R."/>
            <person name="Salas D."/>
            <person name="Schlacht A."/>
            <person name="Suga H."/>
            <person name="Archibald J."/>
            <person name="Ball S.G."/>
            <person name="Clark G."/>
            <person name="Dacks J."/>
            <person name="Van Der Giezen M."/>
            <person name="Tsaousis A."/>
            <person name="Roger A."/>
        </authorList>
    </citation>
    <scope>NUCLEOTIDE SEQUENCE [LARGE SCALE GENOMIC DNA]</scope>
    <source>
        <strain evidence="4">ATCC 50177 / NandII</strain>
    </source>
</reference>
<evidence type="ECO:0000313" key="4">
    <source>
        <dbReference type="Proteomes" id="UP000078348"/>
    </source>
</evidence>
<name>A0A196SNJ6_BLAHN</name>
<comment type="caution">
    <text evidence="3">The sequence shown here is derived from an EMBL/GenBank/DDBJ whole genome shotgun (WGS) entry which is preliminary data.</text>
</comment>
<evidence type="ECO:0000256" key="1">
    <source>
        <dbReference type="SAM" id="Coils"/>
    </source>
</evidence>
<feature type="domain" description="DC-UbP/UBTD2 N-terminal" evidence="2">
    <location>
        <begin position="160"/>
        <end position="240"/>
    </location>
</feature>
<dbReference type="EMBL" id="LXWW01000018">
    <property type="protein sequence ID" value="OAO17767.1"/>
    <property type="molecule type" value="Genomic_DNA"/>
</dbReference>
<protein>
    <recommendedName>
        <fullName evidence="2">DC-UbP/UBTD2 N-terminal domain-containing protein</fullName>
    </recommendedName>
</protein>
<dbReference type="InterPro" id="IPR039869">
    <property type="entry name" value="UBTD1/2"/>
</dbReference>
<organism evidence="3 4">
    <name type="scientific">Blastocystis sp. subtype 1 (strain ATCC 50177 / NandII)</name>
    <dbReference type="NCBI Taxonomy" id="478820"/>
    <lineage>
        <taxon>Eukaryota</taxon>
        <taxon>Sar</taxon>
        <taxon>Stramenopiles</taxon>
        <taxon>Bigyra</taxon>
        <taxon>Opalozoa</taxon>
        <taxon>Opalinata</taxon>
        <taxon>Blastocystidae</taxon>
        <taxon>Blastocystis</taxon>
    </lineage>
</organism>
<sequence length="322" mass="36891">MLAVHFDALGSPARKRSLSGLLEGSTTNEPSDACPTPFKRIRKLYVPSVHGVMFRGEENPQSPNGLNRMLFMQRDNELKEMRLQLEMKEMEIHNRDQKIQELQNHISAASSKVQQFDSLAKCFMDQNQKLKQKEEEVSSLTTVIQKLLAENKTLKNQLYLLDRESMQFWMDRVDNNLDVWGVLKNCCELALKGDYRKANELFTQAKLEAPNHDLGDCVDEEGLQYSIEKYCYSTPSNLMKGVIEEGASITVDHTANYQIRVQSPLTDRVITLNHDYEPNTLIESMITFVQESLKTEHSVDNVSTIRMIYRGFVLDPAKTVAH</sequence>
<keyword evidence="4" id="KW-1185">Reference proteome</keyword>
<accession>A0A196SNJ6</accession>
<keyword evidence="1" id="KW-0175">Coiled coil</keyword>
<dbReference type="AlphaFoldDB" id="A0A196SNJ6"/>
<gene>
    <name evidence="3" type="ORF">AV274_0509</name>
</gene>
<dbReference type="Gene3D" id="1.20.225.20">
    <property type="entry name" value="Ub domain-containing protein, DC-UbP/UBTD2, N-terminal domain"/>
    <property type="match status" value="1"/>
</dbReference>
<proteinExistence type="predicted"/>
<dbReference type="PANTHER" id="PTHR13609">
    <property type="entry name" value="UBIQUITIN DOMAIN CONTAINING 1 PROTEIN-RELATED"/>
    <property type="match status" value="1"/>
</dbReference>
<evidence type="ECO:0000313" key="3">
    <source>
        <dbReference type="EMBL" id="OAO17767.1"/>
    </source>
</evidence>
<dbReference type="InterPro" id="IPR032752">
    <property type="entry name" value="DC-UbP/UBTD2_N"/>
</dbReference>
<dbReference type="Pfam" id="PF16455">
    <property type="entry name" value="UBD"/>
    <property type="match status" value="1"/>
</dbReference>
<dbReference type="OrthoDB" id="10614227at2759"/>
<feature type="coiled-coil region" evidence="1">
    <location>
        <begin position="130"/>
        <end position="164"/>
    </location>
</feature>